<dbReference type="Proteomes" id="UP000238365">
    <property type="component" value="Chromosome"/>
</dbReference>
<sequence length="191" mass="21389">MRWKNSRGEYGHIAVSLHWLVALAVYGMFALGLWMVTLGYYDTWYHKAPELHKSVGMVLFAVMILRVIWRFISPPPTPLASYSPLVRYSATAAHLLLYLLLFAIFITGYLISTGEGQPIDIFGLLSAPAVINADATQIDLAGDIHLWLAWSVVILSLLHGLAALKHHFIDRDITLKRMLGCRIASSIETEK</sequence>
<keyword evidence="5" id="KW-0349">Heme</keyword>
<evidence type="ECO:0000256" key="10">
    <source>
        <dbReference type="ARBA" id="ARBA00023004"/>
    </source>
</evidence>
<keyword evidence="8" id="KW-0249">Electron transport</keyword>
<reference evidence="15 16" key="1">
    <citation type="submission" date="2018-01" db="EMBL/GenBank/DDBJ databases">
        <title>Complete and assembled Genome of Pantoea gaviniae DSM22758T.</title>
        <authorList>
            <person name="Stevens M.J.A."/>
            <person name="Zurfluh K."/>
            <person name="Stephan R."/>
        </authorList>
    </citation>
    <scope>NUCLEOTIDE SEQUENCE [LARGE SCALE GENOMIC DNA]</scope>
    <source>
        <strain evidence="15 16">DSM 22758</strain>
    </source>
</reference>
<evidence type="ECO:0000313" key="16">
    <source>
        <dbReference type="Proteomes" id="UP000238365"/>
    </source>
</evidence>
<dbReference type="PANTHER" id="PTHR30529">
    <property type="entry name" value="CYTOCHROME B561"/>
    <property type="match status" value="1"/>
</dbReference>
<evidence type="ECO:0000256" key="12">
    <source>
        <dbReference type="ARBA" id="ARBA00037975"/>
    </source>
</evidence>
<dbReference type="Pfam" id="PF01292">
    <property type="entry name" value="Ni_hydr_CYTB"/>
    <property type="match status" value="1"/>
</dbReference>
<dbReference type="AlphaFoldDB" id="A0A2L0IEW8"/>
<name>A0A2L0IEW8_9GAMM</name>
<feature type="transmembrane region" description="Helical" evidence="13">
    <location>
        <begin position="92"/>
        <end position="112"/>
    </location>
</feature>
<feature type="transmembrane region" description="Helical" evidence="13">
    <location>
        <begin position="20"/>
        <end position="41"/>
    </location>
</feature>
<dbReference type="KEGG" id="pgz:C2E15_08140"/>
<evidence type="ECO:0000256" key="2">
    <source>
        <dbReference type="ARBA" id="ARBA00004651"/>
    </source>
</evidence>
<evidence type="ECO:0000256" key="6">
    <source>
        <dbReference type="ARBA" id="ARBA00022692"/>
    </source>
</evidence>
<keyword evidence="10" id="KW-0408">Iron</keyword>
<feature type="transmembrane region" description="Helical" evidence="13">
    <location>
        <begin position="144"/>
        <end position="164"/>
    </location>
</feature>
<evidence type="ECO:0000256" key="8">
    <source>
        <dbReference type="ARBA" id="ARBA00022982"/>
    </source>
</evidence>
<comment type="subcellular location">
    <subcellularLocation>
        <location evidence="2">Cell membrane</location>
        <topology evidence="2">Multi-pass membrane protein</topology>
    </subcellularLocation>
</comment>
<evidence type="ECO:0000256" key="1">
    <source>
        <dbReference type="ARBA" id="ARBA00001970"/>
    </source>
</evidence>
<evidence type="ECO:0000256" key="7">
    <source>
        <dbReference type="ARBA" id="ARBA00022723"/>
    </source>
</evidence>
<dbReference type="GO" id="GO:0046872">
    <property type="term" value="F:metal ion binding"/>
    <property type="evidence" value="ECO:0007669"/>
    <property type="project" value="UniProtKB-KW"/>
</dbReference>
<keyword evidence="16" id="KW-1185">Reference proteome</keyword>
<evidence type="ECO:0000259" key="14">
    <source>
        <dbReference type="Pfam" id="PF01292"/>
    </source>
</evidence>
<dbReference type="InterPro" id="IPR011577">
    <property type="entry name" value="Cyt_b561_bac/Ni-Hgenase"/>
</dbReference>
<keyword evidence="3" id="KW-0813">Transport</keyword>
<accession>A0A2L0IEW8</accession>
<dbReference type="GO" id="GO:0020037">
    <property type="term" value="F:heme binding"/>
    <property type="evidence" value="ECO:0007669"/>
    <property type="project" value="TreeGrafter"/>
</dbReference>
<comment type="similarity">
    <text evidence="12">Belongs to the cytochrome b561 family.</text>
</comment>
<protein>
    <submittedName>
        <fullName evidence="15">Cytochrome b</fullName>
    </submittedName>
</protein>
<gene>
    <name evidence="15" type="ORF">C2E15_08140</name>
</gene>
<keyword evidence="6 13" id="KW-0812">Transmembrane</keyword>
<comment type="cofactor">
    <cofactor evidence="1">
        <name>heme b</name>
        <dbReference type="ChEBI" id="CHEBI:60344"/>
    </cofactor>
</comment>
<evidence type="ECO:0000256" key="3">
    <source>
        <dbReference type="ARBA" id="ARBA00022448"/>
    </source>
</evidence>
<evidence type="ECO:0000313" key="15">
    <source>
        <dbReference type="EMBL" id="AUX93050.1"/>
    </source>
</evidence>
<evidence type="ECO:0000256" key="11">
    <source>
        <dbReference type="ARBA" id="ARBA00023136"/>
    </source>
</evidence>
<evidence type="ECO:0000256" key="5">
    <source>
        <dbReference type="ARBA" id="ARBA00022617"/>
    </source>
</evidence>
<evidence type="ECO:0000256" key="4">
    <source>
        <dbReference type="ARBA" id="ARBA00022475"/>
    </source>
</evidence>
<dbReference type="Gene3D" id="1.20.950.20">
    <property type="entry name" value="Transmembrane di-heme cytochromes, Chain C"/>
    <property type="match status" value="1"/>
</dbReference>
<dbReference type="SUPFAM" id="SSF81342">
    <property type="entry name" value="Transmembrane di-heme cytochromes"/>
    <property type="match status" value="1"/>
</dbReference>
<organism evidence="15 16">
    <name type="scientific">Mixta gaviniae</name>
    <dbReference type="NCBI Taxonomy" id="665914"/>
    <lineage>
        <taxon>Bacteria</taxon>
        <taxon>Pseudomonadati</taxon>
        <taxon>Pseudomonadota</taxon>
        <taxon>Gammaproteobacteria</taxon>
        <taxon>Enterobacterales</taxon>
        <taxon>Erwiniaceae</taxon>
        <taxon>Mixta</taxon>
    </lineage>
</organism>
<feature type="transmembrane region" description="Helical" evidence="13">
    <location>
        <begin position="53"/>
        <end position="72"/>
    </location>
</feature>
<dbReference type="GO" id="GO:0022904">
    <property type="term" value="P:respiratory electron transport chain"/>
    <property type="evidence" value="ECO:0007669"/>
    <property type="project" value="InterPro"/>
</dbReference>
<dbReference type="GO" id="GO:0009055">
    <property type="term" value="F:electron transfer activity"/>
    <property type="evidence" value="ECO:0007669"/>
    <property type="project" value="InterPro"/>
</dbReference>
<keyword evidence="4" id="KW-1003">Cell membrane</keyword>
<dbReference type="PANTHER" id="PTHR30529:SF1">
    <property type="entry name" value="CYTOCHROME B561 HOMOLOG 2"/>
    <property type="match status" value="1"/>
</dbReference>
<dbReference type="InterPro" id="IPR052168">
    <property type="entry name" value="Cytochrome_b561_oxidase"/>
</dbReference>
<keyword evidence="9 13" id="KW-1133">Transmembrane helix</keyword>
<proteinExistence type="inferred from homology"/>
<keyword evidence="11 13" id="KW-0472">Membrane</keyword>
<dbReference type="RefSeq" id="WP_104956919.1">
    <property type="nucleotide sequence ID" value="NZ_CP026377.1"/>
</dbReference>
<evidence type="ECO:0000256" key="9">
    <source>
        <dbReference type="ARBA" id="ARBA00022989"/>
    </source>
</evidence>
<evidence type="ECO:0000256" key="13">
    <source>
        <dbReference type="SAM" id="Phobius"/>
    </source>
</evidence>
<dbReference type="EMBL" id="CP026377">
    <property type="protein sequence ID" value="AUX93050.1"/>
    <property type="molecule type" value="Genomic_DNA"/>
</dbReference>
<dbReference type="GO" id="GO:0005886">
    <property type="term" value="C:plasma membrane"/>
    <property type="evidence" value="ECO:0007669"/>
    <property type="project" value="UniProtKB-SubCell"/>
</dbReference>
<keyword evidence="7" id="KW-0479">Metal-binding</keyword>
<dbReference type="InterPro" id="IPR016174">
    <property type="entry name" value="Di-haem_cyt_TM"/>
</dbReference>
<feature type="domain" description="Cytochrome b561 bacterial/Ni-hydrogenase" evidence="14">
    <location>
        <begin position="10"/>
        <end position="180"/>
    </location>
</feature>